<dbReference type="InParanoid" id="A0A7N6ADJ7"/>
<reference evidence="6" key="2">
    <citation type="submission" date="2025-08" db="UniProtKB">
        <authorList>
            <consortium name="Ensembl"/>
        </authorList>
    </citation>
    <scope>IDENTIFICATION</scope>
</reference>
<evidence type="ECO:0000313" key="6">
    <source>
        <dbReference type="Ensembl" id="ENSATEP00000045844.2"/>
    </source>
</evidence>
<dbReference type="Pfam" id="PF00059">
    <property type="entry name" value="Lectin_C"/>
    <property type="match status" value="1"/>
</dbReference>
<name>A0A7N6ADJ7_ANATE</name>
<dbReference type="PANTHER" id="PTHR45710">
    <property type="entry name" value="C-TYPE LECTIN DOMAIN-CONTAINING PROTEIN 180"/>
    <property type="match status" value="1"/>
</dbReference>
<feature type="domain" description="C-type lectin" evidence="5">
    <location>
        <begin position="125"/>
        <end position="217"/>
    </location>
</feature>
<comment type="subcellular location">
    <subcellularLocation>
        <location evidence="1">Cell membrane</location>
        <topology evidence="1">Single-pass type II membrane protein</topology>
    </subcellularLocation>
</comment>
<dbReference type="GeneTree" id="ENSGT01030000234575"/>
<evidence type="ECO:0000256" key="4">
    <source>
        <dbReference type="SAM" id="Phobius"/>
    </source>
</evidence>
<dbReference type="Ensembl" id="ENSATET00000055326.2">
    <property type="protein sequence ID" value="ENSATEP00000045844.2"/>
    <property type="gene ID" value="ENSATEG00000029515.2"/>
</dbReference>
<dbReference type="GO" id="GO:0005886">
    <property type="term" value="C:plasma membrane"/>
    <property type="evidence" value="ECO:0007669"/>
    <property type="project" value="UniProtKB-SubCell"/>
</dbReference>
<proteinExistence type="predicted"/>
<keyword evidence="7" id="KW-1185">Reference proteome</keyword>
<dbReference type="PANTHER" id="PTHR45710:SF31">
    <property type="entry name" value="EARLY ACTIVATION ANTIGEN CD69"/>
    <property type="match status" value="1"/>
</dbReference>
<dbReference type="Proteomes" id="UP000265040">
    <property type="component" value="Chromosome 11"/>
</dbReference>
<dbReference type="AlphaFoldDB" id="A0A7N6ADJ7"/>
<evidence type="ECO:0000256" key="3">
    <source>
        <dbReference type="SAM" id="MobiDB-lite"/>
    </source>
</evidence>
<evidence type="ECO:0000256" key="1">
    <source>
        <dbReference type="ARBA" id="ARBA00004401"/>
    </source>
</evidence>
<protein>
    <recommendedName>
        <fullName evidence="5">C-type lectin domain-containing protein</fullName>
    </recommendedName>
</protein>
<organism evidence="6 7">
    <name type="scientific">Anabas testudineus</name>
    <name type="common">Climbing perch</name>
    <name type="synonym">Anthias testudineus</name>
    <dbReference type="NCBI Taxonomy" id="64144"/>
    <lineage>
        <taxon>Eukaryota</taxon>
        <taxon>Metazoa</taxon>
        <taxon>Chordata</taxon>
        <taxon>Craniata</taxon>
        <taxon>Vertebrata</taxon>
        <taxon>Euteleostomi</taxon>
        <taxon>Actinopterygii</taxon>
        <taxon>Neopterygii</taxon>
        <taxon>Teleostei</taxon>
        <taxon>Neoteleostei</taxon>
        <taxon>Acanthomorphata</taxon>
        <taxon>Anabantaria</taxon>
        <taxon>Anabantiformes</taxon>
        <taxon>Anabantoidei</taxon>
        <taxon>Anabantidae</taxon>
        <taxon>Anabas</taxon>
    </lineage>
</organism>
<reference evidence="6" key="1">
    <citation type="submission" date="2021-04" db="EMBL/GenBank/DDBJ databases">
        <authorList>
            <consortium name="Wellcome Sanger Institute Data Sharing"/>
        </authorList>
    </citation>
    <scope>NUCLEOTIDE SEQUENCE [LARGE SCALE GENOMIC DNA]</scope>
</reference>
<dbReference type="SUPFAM" id="SSF56436">
    <property type="entry name" value="C-type lectin-like"/>
    <property type="match status" value="1"/>
</dbReference>
<keyword evidence="2" id="KW-0175">Coiled coil</keyword>
<dbReference type="InterPro" id="IPR016187">
    <property type="entry name" value="CTDL_fold"/>
</dbReference>
<keyword evidence="4" id="KW-0812">Transmembrane</keyword>
<dbReference type="PROSITE" id="PS50041">
    <property type="entry name" value="C_TYPE_LECTIN_2"/>
    <property type="match status" value="1"/>
</dbReference>
<feature type="coiled-coil region" evidence="2">
    <location>
        <begin position="85"/>
        <end position="112"/>
    </location>
</feature>
<reference evidence="6" key="3">
    <citation type="submission" date="2025-09" db="UniProtKB">
        <authorList>
            <consortium name="Ensembl"/>
        </authorList>
    </citation>
    <scope>IDENTIFICATION</scope>
</reference>
<accession>A0A7N6ADJ7</accession>
<dbReference type="InterPro" id="IPR001304">
    <property type="entry name" value="C-type_lectin-like"/>
</dbReference>
<dbReference type="InterPro" id="IPR016186">
    <property type="entry name" value="C-type_lectin-like/link_sf"/>
</dbReference>
<keyword evidence="4" id="KW-1133">Transmembrane helix</keyword>
<feature type="region of interest" description="Disordered" evidence="3">
    <location>
        <begin position="25"/>
        <end position="53"/>
    </location>
</feature>
<sequence>MSASVSHSRLTVRYFKDFNEDGGKRETGKVETLEDGEHHIEHGSQKAEPHRERNREAVRRSCFRGFTVTLVGLYLLILVGIVTRYVLLTLENEQLQRRCNNLRNDSSLIQDNSAGKLCPEGWKKFGCSCYFKSTEEKIWFESRDDCRDRGSDLVIINSKEEQEFIANLSMTVESWIGLTRRWTNGWKWEWVDRSPLTETLRAPGELEDTSYWSYVACCNNQSLTQH</sequence>
<dbReference type="InterPro" id="IPR050828">
    <property type="entry name" value="C-type_lectin/matrix_domain"/>
</dbReference>
<evidence type="ECO:0000259" key="5">
    <source>
        <dbReference type="PROSITE" id="PS50041"/>
    </source>
</evidence>
<evidence type="ECO:0000313" key="7">
    <source>
        <dbReference type="Proteomes" id="UP000265040"/>
    </source>
</evidence>
<dbReference type="Gene3D" id="3.10.100.10">
    <property type="entry name" value="Mannose-Binding Protein A, subunit A"/>
    <property type="match status" value="1"/>
</dbReference>
<evidence type="ECO:0000256" key="2">
    <source>
        <dbReference type="SAM" id="Coils"/>
    </source>
</evidence>
<keyword evidence="4" id="KW-0472">Membrane</keyword>
<dbReference type="SMART" id="SM00034">
    <property type="entry name" value="CLECT"/>
    <property type="match status" value="1"/>
</dbReference>
<feature type="transmembrane region" description="Helical" evidence="4">
    <location>
        <begin position="63"/>
        <end position="87"/>
    </location>
</feature>